<dbReference type="InterPro" id="IPR002110">
    <property type="entry name" value="Ankyrin_rpt"/>
</dbReference>
<dbReference type="InterPro" id="IPR001594">
    <property type="entry name" value="Palmitoyltrfase_DHHC"/>
</dbReference>
<dbReference type="GO" id="GO:0019706">
    <property type="term" value="F:protein-cysteine S-palmitoyltransferase activity"/>
    <property type="evidence" value="ECO:0007669"/>
    <property type="project" value="UniProtKB-EC"/>
</dbReference>
<organism evidence="10 11">
    <name type="scientific">Nesidiocoris tenuis</name>
    <dbReference type="NCBI Taxonomy" id="355587"/>
    <lineage>
        <taxon>Eukaryota</taxon>
        <taxon>Metazoa</taxon>
        <taxon>Ecdysozoa</taxon>
        <taxon>Arthropoda</taxon>
        <taxon>Hexapoda</taxon>
        <taxon>Insecta</taxon>
        <taxon>Pterygota</taxon>
        <taxon>Neoptera</taxon>
        <taxon>Paraneoptera</taxon>
        <taxon>Hemiptera</taxon>
        <taxon>Heteroptera</taxon>
        <taxon>Panheteroptera</taxon>
        <taxon>Cimicomorpha</taxon>
        <taxon>Miridae</taxon>
        <taxon>Dicyphina</taxon>
        <taxon>Nesidiocoris</taxon>
    </lineage>
</organism>
<keyword evidence="5 7" id="KW-0040">ANK repeat</keyword>
<dbReference type="Gene3D" id="1.25.40.20">
    <property type="entry name" value="Ankyrin repeat-containing domain"/>
    <property type="match status" value="2"/>
</dbReference>
<dbReference type="InterPro" id="IPR036770">
    <property type="entry name" value="Ankyrin_rpt-contain_sf"/>
</dbReference>
<evidence type="ECO:0000259" key="9">
    <source>
        <dbReference type="Pfam" id="PF01529"/>
    </source>
</evidence>
<feature type="repeat" description="ANK" evidence="7">
    <location>
        <begin position="118"/>
        <end position="151"/>
    </location>
</feature>
<dbReference type="PANTHER" id="PTHR24161">
    <property type="entry name" value="ANK_REP_REGION DOMAIN-CONTAINING PROTEIN-RELATED"/>
    <property type="match status" value="1"/>
</dbReference>
<feature type="domain" description="Palmitoyltransferase DHHC" evidence="9">
    <location>
        <begin position="289"/>
        <end position="428"/>
    </location>
</feature>
<evidence type="ECO:0000256" key="3">
    <source>
        <dbReference type="ARBA" id="ARBA00022737"/>
    </source>
</evidence>
<comment type="domain">
    <text evidence="8">The DHHC domain is required for palmitoyltransferase activity.</text>
</comment>
<comment type="catalytic activity">
    <reaction evidence="8">
        <text>L-cysteinyl-[protein] + hexadecanoyl-CoA = S-hexadecanoyl-L-cysteinyl-[protein] + CoA</text>
        <dbReference type="Rhea" id="RHEA:36683"/>
        <dbReference type="Rhea" id="RHEA-COMP:10131"/>
        <dbReference type="Rhea" id="RHEA-COMP:11032"/>
        <dbReference type="ChEBI" id="CHEBI:29950"/>
        <dbReference type="ChEBI" id="CHEBI:57287"/>
        <dbReference type="ChEBI" id="CHEBI:57379"/>
        <dbReference type="ChEBI" id="CHEBI:74151"/>
        <dbReference type="EC" id="2.3.1.225"/>
    </reaction>
</comment>
<evidence type="ECO:0000256" key="8">
    <source>
        <dbReference type="RuleBase" id="RU079119"/>
    </source>
</evidence>
<evidence type="ECO:0000256" key="2">
    <source>
        <dbReference type="ARBA" id="ARBA00022692"/>
    </source>
</evidence>
<protein>
    <recommendedName>
        <fullName evidence="8">Palmitoyltransferase</fullName>
        <ecNumber evidence="8">2.3.1.225</ecNumber>
    </recommendedName>
</protein>
<name>A0A6H5HW91_9HEMI</name>
<evidence type="ECO:0000256" key="4">
    <source>
        <dbReference type="ARBA" id="ARBA00022989"/>
    </source>
</evidence>
<evidence type="ECO:0000256" key="1">
    <source>
        <dbReference type="ARBA" id="ARBA00004141"/>
    </source>
</evidence>
<dbReference type="OrthoDB" id="163438at2759"/>
<dbReference type="EC" id="2.3.1.225" evidence="8"/>
<feature type="repeat" description="ANK" evidence="7">
    <location>
        <begin position="85"/>
        <end position="117"/>
    </location>
</feature>
<keyword evidence="3" id="KW-0677">Repeat</keyword>
<evidence type="ECO:0000256" key="6">
    <source>
        <dbReference type="ARBA" id="ARBA00023136"/>
    </source>
</evidence>
<keyword evidence="6 8" id="KW-0472">Membrane</keyword>
<proteinExistence type="inferred from homology"/>
<dbReference type="SUPFAM" id="SSF48403">
    <property type="entry name" value="Ankyrin repeat"/>
    <property type="match status" value="1"/>
</dbReference>
<dbReference type="PROSITE" id="PS50297">
    <property type="entry name" value="ANK_REP_REGION"/>
    <property type="match status" value="3"/>
</dbReference>
<keyword evidence="2 8" id="KW-0812">Transmembrane</keyword>
<keyword evidence="8" id="KW-0012">Acyltransferase</keyword>
<dbReference type="PROSITE" id="PS50088">
    <property type="entry name" value="ANK_REPEAT"/>
    <property type="match status" value="3"/>
</dbReference>
<comment type="similarity">
    <text evidence="8">Belongs to the DHHC palmitoyltransferase family.</text>
</comment>
<sequence>MRYLVERSAPVDLPCLGTQGPRPIHWACRKGHTAVVQVLLQAGVAVNAADFKGLTPLMTAAMFGRAATAAYLLGMDALNHLTDINGDSALHWASYKGHPDLIKLLMYSGMDLQKADNFGSTPLHLACLSGNVDCVKILCLKSKIDLEPRDKNGKTPVMLAKSHRHDDIVKVLTTEMKRRSRWMPPISEIWNMLFGGVGDSKVPLVLFVVSVLFWEYPIYILKCIPLTWDHLRGSHYVFIYWNLVMWLSWVVANRKNPGYIPQNSECYYRAIKQIPYYDKLKKRDVFLSRLCHSCRCLRPLRAKHCRICNRCVAYFDHHCPFIHNCIGVRNRRVLQLLSSLQLLLYTYDNFHVSDIFRIWFLLFVLSIAINCTFTIYFAVYSMAMVGFDVVFFVGTVESLVFCGLGWILTCTSVLHACMNLTTNEMFNYKRYPYLRDKRGKYLNPFSRGPLLNLIEFFVCTPSDSDEQVLLIEDSP</sequence>
<feature type="transmembrane region" description="Helical" evidence="8">
    <location>
        <begin position="358"/>
        <end position="378"/>
    </location>
</feature>
<evidence type="ECO:0000256" key="5">
    <source>
        <dbReference type="ARBA" id="ARBA00023043"/>
    </source>
</evidence>
<accession>A0A6H5HW91</accession>
<comment type="subcellular location">
    <subcellularLocation>
        <location evidence="1">Membrane</location>
        <topology evidence="1">Multi-pass membrane protein</topology>
    </subcellularLocation>
</comment>
<dbReference type="Proteomes" id="UP000479000">
    <property type="component" value="Unassembled WGS sequence"/>
</dbReference>
<dbReference type="Pfam" id="PF01529">
    <property type="entry name" value="DHHC"/>
    <property type="match status" value="1"/>
</dbReference>
<feature type="transmembrane region" description="Helical" evidence="8">
    <location>
        <begin position="398"/>
        <end position="420"/>
    </location>
</feature>
<evidence type="ECO:0000313" key="11">
    <source>
        <dbReference type="Proteomes" id="UP000479000"/>
    </source>
</evidence>
<feature type="repeat" description="ANK" evidence="7">
    <location>
        <begin position="19"/>
        <end position="51"/>
    </location>
</feature>
<evidence type="ECO:0000313" key="10">
    <source>
        <dbReference type="EMBL" id="CAB0020888.1"/>
    </source>
</evidence>
<dbReference type="AlphaFoldDB" id="A0A6H5HW91"/>
<evidence type="ECO:0000256" key="7">
    <source>
        <dbReference type="PROSITE-ProRule" id="PRU00023"/>
    </source>
</evidence>
<dbReference type="EMBL" id="CADCXU010035996">
    <property type="protein sequence ID" value="CAB0020888.1"/>
    <property type="molecule type" value="Genomic_DNA"/>
</dbReference>
<dbReference type="PROSITE" id="PS50216">
    <property type="entry name" value="DHHC"/>
    <property type="match status" value="1"/>
</dbReference>
<feature type="transmembrane region" description="Helical" evidence="8">
    <location>
        <begin position="189"/>
        <end position="214"/>
    </location>
</feature>
<dbReference type="SMART" id="SM00248">
    <property type="entry name" value="ANK"/>
    <property type="match status" value="5"/>
</dbReference>
<gene>
    <name evidence="10" type="ORF">NTEN_LOCUS24417</name>
</gene>
<dbReference type="PANTHER" id="PTHR24161:SF17">
    <property type="entry name" value="PALMITOYLTRANSFERASE"/>
    <property type="match status" value="1"/>
</dbReference>
<reference evidence="10 11" key="1">
    <citation type="submission" date="2020-02" db="EMBL/GenBank/DDBJ databases">
        <authorList>
            <person name="Ferguson B K."/>
        </authorList>
    </citation>
    <scope>NUCLEOTIDE SEQUENCE [LARGE SCALE GENOMIC DNA]</scope>
</reference>
<dbReference type="Pfam" id="PF12796">
    <property type="entry name" value="Ank_2"/>
    <property type="match status" value="2"/>
</dbReference>
<keyword evidence="4 8" id="KW-1133">Transmembrane helix</keyword>
<keyword evidence="11" id="KW-1185">Reference proteome</keyword>
<feature type="transmembrane region" description="Helical" evidence="8">
    <location>
        <begin position="234"/>
        <end position="252"/>
    </location>
</feature>
<dbReference type="GO" id="GO:0000139">
    <property type="term" value="C:Golgi membrane"/>
    <property type="evidence" value="ECO:0007669"/>
    <property type="project" value="TreeGrafter"/>
</dbReference>
<keyword evidence="8" id="KW-0808">Transferase</keyword>